<name>A0A0S1XEW5_THEBA</name>
<gene>
    <name evidence="5" type="ORF">TBCH5v1_2482</name>
</gene>
<dbReference type="GO" id="GO:0008460">
    <property type="term" value="F:dTDP-glucose 4,6-dehydratase activity"/>
    <property type="evidence" value="ECO:0007669"/>
    <property type="project" value="UniProtKB-EC"/>
</dbReference>
<dbReference type="GeneID" id="26137696"/>
<accession>A0A0S1XEW5</accession>
<dbReference type="Gene3D" id="3.90.25.10">
    <property type="entry name" value="UDP-galactose 4-epimerase, domain 1"/>
    <property type="match status" value="1"/>
</dbReference>
<keyword evidence="2" id="KW-0520">NAD</keyword>
<evidence type="ECO:0000313" key="6">
    <source>
        <dbReference type="Proteomes" id="UP000066042"/>
    </source>
</evidence>
<dbReference type="NCBIfam" id="TIGR01181">
    <property type="entry name" value="dTDP_gluc_dehyt"/>
    <property type="match status" value="1"/>
</dbReference>
<feature type="domain" description="NAD(P)-binding" evidence="4">
    <location>
        <begin position="4"/>
        <end position="304"/>
    </location>
</feature>
<evidence type="ECO:0000256" key="3">
    <source>
        <dbReference type="ARBA" id="ARBA00023239"/>
    </source>
</evidence>
<dbReference type="SUPFAM" id="SSF51735">
    <property type="entry name" value="NAD(P)-binding Rossmann-fold domains"/>
    <property type="match status" value="1"/>
</dbReference>
<organism evidence="5 6">
    <name type="scientific">Thermococcus barophilus</name>
    <dbReference type="NCBI Taxonomy" id="55802"/>
    <lineage>
        <taxon>Archaea</taxon>
        <taxon>Methanobacteriati</taxon>
        <taxon>Methanobacteriota</taxon>
        <taxon>Thermococci</taxon>
        <taxon>Thermococcales</taxon>
        <taxon>Thermococcaceae</taxon>
        <taxon>Thermococcus</taxon>
    </lineage>
</organism>
<evidence type="ECO:0000313" key="5">
    <source>
        <dbReference type="EMBL" id="ALM76373.1"/>
    </source>
</evidence>
<dbReference type="InterPro" id="IPR016040">
    <property type="entry name" value="NAD(P)-bd_dom"/>
</dbReference>
<dbReference type="GO" id="GO:0009225">
    <property type="term" value="P:nucleotide-sugar metabolic process"/>
    <property type="evidence" value="ECO:0007669"/>
    <property type="project" value="InterPro"/>
</dbReference>
<dbReference type="Proteomes" id="UP000066042">
    <property type="component" value="Chromosome"/>
</dbReference>
<dbReference type="InterPro" id="IPR005888">
    <property type="entry name" value="dTDP_Gluc_deHydtase"/>
</dbReference>
<dbReference type="Gene3D" id="3.40.50.720">
    <property type="entry name" value="NAD(P)-binding Rossmann-like Domain"/>
    <property type="match status" value="1"/>
</dbReference>
<sequence>MRVLVTGGAGFIGSNFIRYILEKHKDWEVINLDKLGYGSNLANLKDIENDPRYTFVKGDINDFELVSKLIKEVDAVINFAAESHVDRSISNPYAFIESNVLGVYTILEAIRKYNPEVRLVHVGTDEVYGDIIEGSFTEEDRLMPSSPYSASKAAGDMLVLGYARTYNLNASITRCTNNYGPYQFPEKLIPKTIIRASMGLKIPIYGTGQNVRDWLYVLDHCEAVELVLEKGEKREVYNISAGEEKTNLEVVKTILKLMGKDEDLIEFVEDRPGHDIRYSLDSTKIREQLGWKPKHNFKEGIKKTVEWYLSNEWWWKPLVDEKVLHPTPWKLRW</sequence>
<evidence type="ECO:0000259" key="4">
    <source>
        <dbReference type="Pfam" id="PF16363"/>
    </source>
</evidence>
<dbReference type="InterPro" id="IPR036291">
    <property type="entry name" value="NAD(P)-bd_dom_sf"/>
</dbReference>
<dbReference type="Pfam" id="PF16363">
    <property type="entry name" value="GDP_Man_Dehyd"/>
    <property type="match status" value="1"/>
</dbReference>
<proteinExistence type="predicted"/>
<dbReference type="PATRIC" id="fig|55802.8.peg.2468"/>
<evidence type="ECO:0000256" key="2">
    <source>
        <dbReference type="ARBA" id="ARBA00023027"/>
    </source>
</evidence>
<dbReference type="RefSeq" id="WP_056934768.1">
    <property type="nucleotide sequence ID" value="NZ_CP013050.1"/>
</dbReference>
<dbReference type="EC" id="4.2.1.46" evidence="5"/>
<reference evidence="5 6" key="1">
    <citation type="journal article" date="2016" name="Genome Announc.">
        <title>Complete genome sequence of the hyperthermophilic and piezophilic archaeon Thermococcus barophilus Ch5, capable of growth at the expense of hydrogenogenesis from carbon monoxide and formate.</title>
        <authorList>
            <person name="Oger P."/>
            <person name="Sokolova T.G."/>
            <person name="Kozhevnikova D.A."/>
            <person name="Taranov E.A."/>
            <person name="Vannier P."/>
            <person name="Lee H.S."/>
            <person name="Kwon K.K."/>
            <person name="Kang S.G."/>
            <person name="Lee J.H."/>
            <person name="Bonch-Osmolovskaya E.A."/>
            <person name="Lebedinsky A.V."/>
        </authorList>
    </citation>
    <scope>NUCLEOTIDE SEQUENCE [LARGE SCALE GENOMIC DNA]</scope>
    <source>
        <strain evidence="6">Ch5</strain>
    </source>
</reference>
<dbReference type="AlphaFoldDB" id="A0A0S1XEW5"/>
<protein>
    <submittedName>
        <fullName evidence="5">dTDP-glucose 4,6 dehydratase, NAD(P)-binding</fullName>
        <ecNumber evidence="5">4.2.1.46</ecNumber>
    </submittedName>
</protein>
<comment type="cofactor">
    <cofactor evidence="1">
        <name>NAD(+)</name>
        <dbReference type="ChEBI" id="CHEBI:57540"/>
    </cofactor>
</comment>
<dbReference type="EMBL" id="CP013050">
    <property type="protein sequence ID" value="ALM76373.1"/>
    <property type="molecule type" value="Genomic_DNA"/>
</dbReference>
<dbReference type="STRING" id="55802.TBCH5v1_2482"/>
<dbReference type="FunFam" id="3.40.50.720:FF:000304">
    <property type="entry name" value="UDP-glucose 4,6-dehydratase"/>
    <property type="match status" value="1"/>
</dbReference>
<keyword evidence="3 5" id="KW-0456">Lyase</keyword>
<evidence type="ECO:0000256" key="1">
    <source>
        <dbReference type="ARBA" id="ARBA00001911"/>
    </source>
</evidence>
<dbReference type="PANTHER" id="PTHR43000">
    <property type="entry name" value="DTDP-D-GLUCOSE 4,6-DEHYDRATASE-RELATED"/>
    <property type="match status" value="1"/>
</dbReference>
<dbReference type="CDD" id="cd05246">
    <property type="entry name" value="dTDP_GD_SDR_e"/>
    <property type="match status" value="1"/>
</dbReference>